<dbReference type="EMBL" id="CAEZTJ010000002">
    <property type="protein sequence ID" value="CAB4559204.1"/>
    <property type="molecule type" value="Genomic_DNA"/>
</dbReference>
<dbReference type="Gene3D" id="3.30.530.20">
    <property type="match status" value="1"/>
</dbReference>
<dbReference type="PANTHER" id="PTHR39683">
    <property type="entry name" value="CONSERVED PROTEIN TB16.3"/>
    <property type="match status" value="1"/>
</dbReference>
<dbReference type="PANTHER" id="PTHR39683:SF4">
    <property type="entry name" value="COENZYME Q-BINDING PROTEIN COQ10 START DOMAIN-CONTAINING PROTEIN"/>
    <property type="match status" value="1"/>
</dbReference>
<dbReference type="SUPFAM" id="SSF55961">
    <property type="entry name" value="Bet v1-like"/>
    <property type="match status" value="1"/>
</dbReference>
<proteinExistence type="predicted"/>
<dbReference type="InterPro" id="IPR023393">
    <property type="entry name" value="START-like_dom_sf"/>
</dbReference>
<accession>A0A6J6D770</accession>
<gene>
    <name evidence="2" type="ORF">UFOPK1650_00040</name>
</gene>
<evidence type="ECO:0000259" key="1">
    <source>
        <dbReference type="Pfam" id="PF03364"/>
    </source>
</evidence>
<reference evidence="2" key="1">
    <citation type="submission" date="2020-05" db="EMBL/GenBank/DDBJ databases">
        <authorList>
            <person name="Chiriac C."/>
            <person name="Salcher M."/>
            <person name="Ghai R."/>
            <person name="Kavagutti S V."/>
        </authorList>
    </citation>
    <scope>NUCLEOTIDE SEQUENCE</scope>
</reference>
<dbReference type="Pfam" id="PF03364">
    <property type="entry name" value="Polyketide_cyc"/>
    <property type="match status" value="1"/>
</dbReference>
<sequence length="145" mass="15804">MSDYSAGTATIEASAEDIFAILKDLESYPQWSASIKSVEIAERDGSGNPSKANLKVEAGVLKDRVSLDYDWSKAPNEISFTLEDAGLLTEMSGVFTLKSLDADTTEVSYKLKVALSMPVPDIMRKKQEQATIDQELAKLKTHAEG</sequence>
<dbReference type="InterPro" id="IPR005031">
    <property type="entry name" value="COQ10_START"/>
</dbReference>
<protein>
    <submittedName>
        <fullName evidence="2">Unannotated protein</fullName>
    </submittedName>
</protein>
<evidence type="ECO:0000313" key="2">
    <source>
        <dbReference type="EMBL" id="CAB4559204.1"/>
    </source>
</evidence>
<dbReference type="AlphaFoldDB" id="A0A6J6D770"/>
<feature type="domain" description="Coenzyme Q-binding protein COQ10 START" evidence="1">
    <location>
        <begin position="11"/>
        <end position="137"/>
    </location>
</feature>
<organism evidence="2">
    <name type="scientific">freshwater metagenome</name>
    <dbReference type="NCBI Taxonomy" id="449393"/>
    <lineage>
        <taxon>unclassified sequences</taxon>
        <taxon>metagenomes</taxon>
        <taxon>ecological metagenomes</taxon>
    </lineage>
</organism>
<name>A0A6J6D770_9ZZZZ</name>